<evidence type="ECO:0000256" key="1">
    <source>
        <dbReference type="ARBA" id="ARBA00010518"/>
    </source>
</evidence>
<dbReference type="SFLD" id="SFLDS00057">
    <property type="entry name" value="Glutaminase/Asparaginase"/>
    <property type="match status" value="1"/>
</dbReference>
<protein>
    <submittedName>
        <fullName evidence="7">L-asparaginase</fullName>
        <ecNumber evidence="7">3.5.1.1</ecNumber>
    </submittedName>
</protein>
<dbReference type="PIRSF" id="PIRSF500176">
    <property type="entry name" value="L_ASNase"/>
    <property type="match status" value="1"/>
</dbReference>
<dbReference type="Proteomes" id="UP001241603">
    <property type="component" value="Unassembled WGS sequence"/>
</dbReference>
<proteinExistence type="inferred from homology"/>
<dbReference type="InterPro" id="IPR027474">
    <property type="entry name" value="L-asparaginase_N"/>
</dbReference>
<dbReference type="Gene3D" id="3.40.50.1170">
    <property type="entry name" value="L-asparaginase, N-terminal domain"/>
    <property type="match status" value="1"/>
</dbReference>
<comment type="caution">
    <text evidence="7">The sequence shown here is derived from an EMBL/GenBank/DDBJ whole genome shotgun (WGS) entry which is preliminary data.</text>
</comment>
<dbReference type="Pfam" id="PF00710">
    <property type="entry name" value="Asparaginase"/>
    <property type="match status" value="1"/>
</dbReference>
<dbReference type="InterPro" id="IPR037152">
    <property type="entry name" value="L-asparaginase_N_sf"/>
</dbReference>
<dbReference type="InterPro" id="IPR036152">
    <property type="entry name" value="Asp/glu_Ase-like_sf"/>
</dbReference>
<feature type="domain" description="L-asparaginase N-terminal" evidence="5">
    <location>
        <begin position="5"/>
        <end position="194"/>
    </location>
</feature>
<dbReference type="Pfam" id="PF17763">
    <property type="entry name" value="Asparaginase_C"/>
    <property type="match status" value="1"/>
</dbReference>
<evidence type="ECO:0000313" key="8">
    <source>
        <dbReference type="Proteomes" id="UP001241603"/>
    </source>
</evidence>
<feature type="active site" evidence="4">
    <location>
        <position position="90"/>
    </location>
</feature>
<evidence type="ECO:0000256" key="2">
    <source>
        <dbReference type="ARBA" id="ARBA00022801"/>
    </source>
</evidence>
<dbReference type="CDD" id="cd08964">
    <property type="entry name" value="L-asparaginase_II"/>
    <property type="match status" value="1"/>
</dbReference>
<dbReference type="PROSITE" id="PS00144">
    <property type="entry name" value="ASN_GLN_ASE_1"/>
    <property type="match status" value="1"/>
</dbReference>
<dbReference type="RefSeq" id="WP_266347882.1">
    <property type="nucleotide sequence ID" value="NZ_JAPKNG010000002.1"/>
</dbReference>
<evidence type="ECO:0000256" key="3">
    <source>
        <dbReference type="PROSITE-ProRule" id="PRU10099"/>
    </source>
</evidence>
<keyword evidence="2 7" id="KW-0378">Hydrolase</keyword>
<dbReference type="PROSITE" id="PS51732">
    <property type="entry name" value="ASN_GLN_ASE_3"/>
    <property type="match status" value="1"/>
</dbReference>
<dbReference type="EMBL" id="JAUSVO010000002">
    <property type="protein sequence ID" value="MDQ0436943.1"/>
    <property type="molecule type" value="Genomic_DNA"/>
</dbReference>
<evidence type="ECO:0000259" key="6">
    <source>
        <dbReference type="Pfam" id="PF17763"/>
    </source>
</evidence>
<dbReference type="SUPFAM" id="SSF53774">
    <property type="entry name" value="Glutaminase/Asparaginase"/>
    <property type="match status" value="1"/>
</dbReference>
<dbReference type="PANTHER" id="PTHR11707">
    <property type="entry name" value="L-ASPARAGINASE"/>
    <property type="match status" value="1"/>
</dbReference>
<dbReference type="InterPro" id="IPR027475">
    <property type="entry name" value="Asparaginase/glutaminase_AS2"/>
</dbReference>
<dbReference type="GO" id="GO:0004067">
    <property type="term" value="F:asparaginase activity"/>
    <property type="evidence" value="ECO:0007669"/>
    <property type="project" value="UniProtKB-EC"/>
</dbReference>
<dbReference type="PANTHER" id="PTHR11707:SF28">
    <property type="entry name" value="60 KDA LYSOPHOSPHOLIPASE"/>
    <property type="match status" value="1"/>
</dbReference>
<dbReference type="PIRSF" id="PIRSF001220">
    <property type="entry name" value="L-ASNase_gatD"/>
    <property type="match status" value="1"/>
</dbReference>
<feature type="active site" evidence="3">
    <location>
        <position position="14"/>
    </location>
</feature>
<dbReference type="PRINTS" id="PR00139">
    <property type="entry name" value="ASNGLNASE"/>
</dbReference>
<dbReference type="InterPro" id="IPR027473">
    <property type="entry name" value="L-asparaginase_C"/>
</dbReference>
<accession>A0ABU0H3R6</accession>
<dbReference type="InterPro" id="IPR040919">
    <property type="entry name" value="Asparaginase_C"/>
</dbReference>
<dbReference type="EC" id="3.5.1.1" evidence="7"/>
<organism evidence="7 8">
    <name type="scientific">Kaistia dalseonensis</name>
    <dbReference type="NCBI Taxonomy" id="410840"/>
    <lineage>
        <taxon>Bacteria</taxon>
        <taxon>Pseudomonadati</taxon>
        <taxon>Pseudomonadota</taxon>
        <taxon>Alphaproteobacteria</taxon>
        <taxon>Hyphomicrobiales</taxon>
        <taxon>Kaistiaceae</taxon>
        <taxon>Kaistia</taxon>
    </lineage>
</organism>
<dbReference type="InterPro" id="IPR006034">
    <property type="entry name" value="Asparaginase/glutaminase-like"/>
</dbReference>
<evidence type="ECO:0000313" key="7">
    <source>
        <dbReference type="EMBL" id="MDQ0436943.1"/>
    </source>
</evidence>
<comment type="similarity">
    <text evidence="1">Belongs to the asparaginase 1 family.</text>
</comment>
<keyword evidence="8" id="KW-1185">Reference proteome</keyword>
<evidence type="ECO:0000256" key="4">
    <source>
        <dbReference type="PROSITE-ProRule" id="PRU10100"/>
    </source>
</evidence>
<dbReference type="InterPro" id="IPR020827">
    <property type="entry name" value="Asparaginase/glutaminase_AS1"/>
</dbReference>
<evidence type="ECO:0000259" key="5">
    <source>
        <dbReference type="Pfam" id="PF00710"/>
    </source>
</evidence>
<dbReference type="InterPro" id="IPR004550">
    <property type="entry name" value="AsnASE_II"/>
</dbReference>
<dbReference type="SMART" id="SM00870">
    <property type="entry name" value="Asparaginase"/>
    <property type="match status" value="1"/>
</dbReference>
<feature type="domain" description="Asparaginase/glutaminase C-terminal" evidence="6">
    <location>
        <begin position="209"/>
        <end position="313"/>
    </location>
</feature>
<dbReference type="PROSITE" id="PS00917">
    <property type="entry name" value="ASN_GLN_ASE_2"/>
    <property type="match status" value="1"/>
</dbReference>
<gene>
    <name evidence="7" type="ORF">QO014_001328</name>
</gene>
<dbReference type="Gene3D" id="3.40.50.40">
    <property type="match status" value="1"/>
</dbReference>
<sequence>MAGANVVVLTTGGTIASNHDVQSGSVQVRLDAGALLASVAADGLPAIEARGIFFKSSFALTLDDGLAIVRAIKAELARDEVAGVVVTHGTDTMEETAFLADLLIAPGKPVVFTGAQLAADHPGADGPRNIADAIRVAAAPAAIGLGALIVFDGDILAARDATKRHTSQLHAFAAPGRGPLGIVMRGAVHITHRPASYERFGVEALAEPVDLITLAMGGGDRLLRAAVETGARGIVLNATGLGNAAPPITAYVGELVACGLPVVVTSRCGEGRVAPVYGAGGGVDLEKAGAIFAGDLNGPKARLLLALALAQPEPRNIAELIASVVDAEP</sequence>
<name>A0ABU0H3R6_9HYPH</name>
<reference evidence="7 8" key="1">
    <citation type="submission" date="2023-07" db="EMBL/GenBank/DDBJ databases">
        <title>Genomic Encyclopedia of Type Strains, Phase IV (KMG-IV): sequencing the most valuable type-strain genomes for metagenomic binning, comparative biology and taxonomic classification.</title>
        <authorList>
            <person name="Goeker M."/>
        </authorList>
    </citation>
    <scope>NUCLEOTIDE SEQUENCE [LARGE SCALE GENOMIC DNA]</scope>
    <source>
        <strain evidence="7 8">B6-8</strain>
    </source>
</reference>